<sequence>MRMILAIRAVALLRLGSAEIERSRVCGRWADEALDRAKARFAEAEALGQRLERMRT</sequence>
<evidence type="ECO:0000313" key="2">
    <source>
        <dbReference type="Proteomes" id="UP001055057"/>
    </source>
</evidence>
<reference evidence="1" key="2">
    <citation type="submission" date="2021-08" db="EMBL/GenBank/DDBJ databases">
        <authorList>
            <person name="Tani A."/>
            <person name="Ola A."/>
            <person name="Ogura Y."/>
            <person name="Katsura K."/>
            <person name="Hayashi T."/>
        </authorList>
    </citation>
    <scope>NUCLEOTIDE SEQUENCE</scope>
    <source>
        <strain evidence="1">DSM 23632</strain>
    </source>
</reference>
<organism evidence="1 2">
    <name type="scientific">Methylobacterium trifolii</name>
    <dbReference type="NCBI Taxonomy" id="1003092"/>
    <lineage>
        <taxon>Bacteria</taxon>
        <taxon>Pseudomonadati</taxon>
        <taxon>Pseudomonadota</taxon>
        <taxon>Alphaproteobacteria</taxon>
        <taxon>Hyphomicrobiales</taxon>
        <taxon>Methylobacteriaceae</taxon>
        <taxon>Methylobacterium</taxon>
    </lineage>
</organism>
<name>A0ABQ4TZT0_9HYPH</name>
<dbReference type="EMBL" id="BPRB01000159">
    <property type="protein sequence ID" value="GJE60733.1"/>
    <property type="molecule type" value="Genomic_DNA"/>
</dbReference>
<protein>
    <submittedName>
        <fullName evidence="1">Uncharacterized protein</fullName>
    </submittedName>
</protein>
<dbReference type="RefSeq" id="WP_238183340.1">
    <property type="nucleotide sequence ID" value="NZ_BPRB01000159.1"/>
</dbReference>
<reference evidence="1" key="1">
    <citation type="journal article" date="2021" name="Front. Microbiol.">
        <title>Comprehensive Comparative Genomics and Phenotyping of Methylobacterium Species.</title>
        <authorList>
            <person name="Alessa O."/>
            <person name="Ogura Y."/>
            <person name="Fujitani Y."/>
            <person name="Takami H."/>
            <person name="Hayashi T."/>
            <person name="Sahin N."/>
            <person name="Tani A."/>
        </authorList>
    </citation>
    <scope>NUCLEOTIDE SEQUENCE</scope>
    <source>
        <strain evidence="1">DSM 23632</strain>
    </source>
</reference>
<dbReference type="Proteomes" id="UP001055057">
    <property type="component" value="Unassembled WGS sequence"/>
</dbReference>
<proteinExistence type="predicted"/>
<evidence type="ECO:0000313" key="1">
    <source>
        <dbReference type="EMBL" id="GJE60733.1"/>
    </source>
</evidence>
<gene>
    <name evidence="1" type="ORF">MPOCJGCO_2849</name>
</gene>
<comment type="caution">
    <text evidence="1">The sequence shown here is derived from an EMBL/GenBank/DDBJ whole genome shotgun (WGS) entry which is preliminary data.</text>
</comment>
<keyword evidence="2" id="KW-1185">Reference proteome</keyword>
<accession>A0ABQ4TZT0</accession>